<accession>J0WB40</accession>
<dbReference type="HOGENOM" id="CLU_1947095_0_0_5"/>
<name>J0WB40_RHILT</name>
<protein>
    <submittedName>
        <fullName evidence="1">Uncharacterized protein</fullName>
    </submittedName>
</protein>
<gene>
    <name evidence="1" type="ORF">Rleg4DRAFT_4724</name>
</gene>
<dbReference type="EMBL" id="JH719394">
    <property type="protein sequence ID" value="EJC82986.1"/>
    <property type="molecule type" value="Genomic_DNA"/>
</dbReference>
<evidence type="ECO:0000313" key="1">
    <source>
        <dbReference type="EMBL" id="EJC82986.1"/>
    </source>
</evidence>
<organism evidence="1 2">
    <name type="scientific">Rhizobium leguminosarum bv. trifolii WSM2297</name>
    <dbReference type="NCBI Taxonomy" id="754762"/>
    <lineage>
        <taxon>Bacteria</taxon>
        <taxon>Pseudomonadati</taxon>
        <taxon>Pseudomonadota</taxon>
        <taxon>Alphaproteobacteria</taxon>
        <taxon>Hyphomicrobiales</taxon>
        <taxon>Rhizobiaceae</taxon>
        <taxon>Rhizobium/Agrobacterium group</taxon>
        <taxon>Rhizobium</taxon>
    </lineage>
</organism>
<sequence>MREHSPRCSITAGSQPKGAVNPHALKKLVALGYPSAGFSSKSWDVFASAFSRNRLHYARQGESAIRAIVVEIVRKVRPFGQHKFFFGALGRWLRSNSKQAEFAELLELFQERGKTANFESDHKTTPPWH</sequence>
<evidence type="ECO:0000313" key="2">
    <source>
        <dbReference type="Proteomes" id="UP000005732"/>
    </source>
</evidence>
<reference evidence="1 2" key="1">
    <citation type="submission" date="2012-02" db="EMBL/GenBank/DDBJ databases">
        <title>Improved High-Quality Draft Sequence of Rhizobium leguminosarum bv. trifolii WSM2297.</title>
        <authorList>
            <consortium name="US DOE Joint Genome Institute"/>
            <person name="Lucas S."/>
            <person name="Han J."/>
            <person name="Lapidus A."/>
            <person name="Cheng J.-F."/>
            <person name="Goodwin L."/>
            <person name="Pitluck S."/>
            <person name="Peters L."/>
            <person name="Ovchinnikova G."/>
            <person name="Zhang X."/>
            <person name="Detter J.C."/>
            <person name="Han C."/>
            <person name="Tapia R."/>
            <person name="Land M."/>
            <person name="Hauser L."/>
            <person name="Kyrpides N."/>
            <person name="Ivanova N."/>
            <person name="Pagani I."/>
            <person name="Brau L."/>
            <person name="Yates R."/>
            <person name="O'Hara G."/>
            <person name="Rui T."/>
            <person name="Howieson J."/>
            <person name="Reeve W."/>
            <person name="Woyke T."/>
        </authorList>
    </citation>
    <scope>NUCLEOTIDE SEQUENCE [LARGE SCALE GENOMIC DNA]</scope>
    <source>
        <strain evidence="1 2">WSM2297</strain>
    </source>
</reference>
<dbReference type="Proteomes" id="UP000005732">
    <property type="component" value="Unassembled WGS sequence"/>
</dbReference>
<proteinExistence type="predicted"/>
<dbReference type="AlphaFoldDB" id="J0WB40"/>